<dbReference type="RefSeq" id="WP_307363356.1">
    <property type="nucleotide sequence ID" value="NZ_JAUSXK010000001.1"/>
</dbReference>
<organism evidence="4 5">
    <name type="scientific">Microbacterium murale</name>
    <dbReference type="NCBI Taxonomy" id="1081040"/>
    <lineage>
        <taxon>Bacteria</taxon>
        <taxon>Bacillati</taxon>
        <taxon>Actinomycetota</taxon>
        <taxon>Actinomycetes</taxon>
        <taxon>Micrococcales</taxon>
        <taxon>Microbacteriaceae</taxon>
        <taxon>Microbacterium</taxon>
    </lineage>
</organism>
<dbReference type="InterPro" id="IPR050832">
    <property type="entry name" value="Bact_Acetyltransf"/>
</dbReference>
<accession>A0ABU0PCY6</accession>
<evidence type="ECO:0000313" key="4">
    <source>
        <dbReference type="EMBL" id="MDQ0645195.1"/>
    </source>
</evidence>
<dbReference type="InterPro" id="IPR016181">
    <property type="entry name" value="Acyl_CoA_acyltransferase"/>
</dbReference>
<evidence type="ECO:0000256" key="1">
    <source>
        <dbReference type="ARBA" id="ARBA00022679"/>
    </source>
</evidence>
<dbReference type="GO" id="GO:0016746">
    <property type="term" value="F:acyltransferase activity"/>
    <property type="evidence" value="ECO:0007669"/>
    <property type="project" value="UniProtKB-KW"/>
</dbReference>
<protein>
    <submittedName>
        <fullName evidence="4">Acetyltransferase</fullName>
        <ecNumber evidence="4">2.3.1.-</ecNumber>
    </submittedName>
</protein>
<proteinExistence type="predicted"/>
<dbReference type="InterPro" id="IPR000182">
    <property type="entry name" value="GNAT_dom"/>
</dbReference>
<gene>
    <name evidence="4" type="ORF">QFZ46_003355</name>
</gene>
<dbReference type="EC" id="2.3.1.-" evidence="4"/>
<feature type="domain" description="N-acetyltransferase" evidence="3">
    <location>
        <begin position="12"/>
        <end position="152"/>
    </location>
</feature>
<keyword evidence="5" id="KW-1185">Reference proteome</keyword>
<sequence length="152" mass="16466">MWHIRPDDLTGEAIRALVAEHLSHMHSLSPAESVHALDLTAMRKPGLTMFTAWNGTVLGGMAALQRLDTRHGELKSMRTTAAARGRGAGRALLQHVVNHARTEGLASLSLETGTENEFAPARALYVSEGFVECGPFADYAEDPLSVFMTRAL</sequence>
<keyword evidence="1 4" id="KW-0808">Transferase</keyword>
<keyword evidence="2 4" id="KW-0012">Acyltransferase</keyword>
<reference evidence="4 5" key="1">
    <citation type="submission" date="2023-07" db="EMBL/GenBank/DDBJ databases">
        <title>Comparative genomics of wheat-associated soil bacteria to identify genetic determinants of phenazine resistance.</title>
        <authorList>
            <person name="Mouncey N."/>
        </authorList>
    </citation>
    <scope>NUCLEOTIDE SEQUENCE [LARGE SCALE GENOMIC DNA]</scope>
    <source>
        <strain evidence="4 5">W2I7</strain>
    </source>
</reference>
<dbReference type="Gene3D" id="3.40.630.30">
    <property type="match status" value="1"/>
</dbReference>
<dbReference type="PANTHER" id="PTHR43877:SF5">
    <property type="entry name" value="BLL8307 PROTEIN"/>
    <property type="match status" value="1"/>
</dbReference>
<comment type="caution">
    <text evidence="4">The sequence shown here is derived from an EMBL/GenBank/DDBJ whole genome shotgun (WGS) entry which is preliminary data.</text>
</comment>
<dbReference type="PANTHER" id="PTHR43877">
    <property type="entry name" value="AMINOALKYLPHOSPHONATE N-ACETYLTRANSFERASE-RELATED-RELATED"/>
    <property type="match status" value="1"/>
</dbReference>
<dbReference type="SUPFAM" id="SSF55729">
    <property type="entry name" value="Acyl-CoA N-acyltransferases (Nat)"/>
    <property type="match status" value="1"/>
</dbReference>
<dbReference type="Proteomes" id="UP001239085">
    <property type="component" value="Unassembled WGS sequence"/>
</dbReference>
<name>A0ABU0PCY6_9MICO</name>
<dbReference type="PROSITE" id="PS51186">
    <property type="entry name" value="GNAT"/>
    <property type="match status" value="1"/>
</dbReference>
<dbReference type="Pfam" id="PF00583">
    <property type="entry name" value="Acetyltransf_1"/>
    <property type="match status" value="1"/>
</dbReference>
<dbReference type="EMBL" id="JAUSXK010000001">
    <property type="protein sequence ID" value="MDQ0645195.1"/>
    <property type="molecule type" value="Genomic_DNA"/>
</dbReference>
<evidence type="ECO:0000313" key="5">
    <source>
        <dbReference type="Proteomes" id="UP001239085"/>
    </source>
</evidence>
<evidence type="ECO:0000256" key="2">
    <source>
        <dbReference type="ARBA" id="ARBA00023315"/>
    </source>
</evidence>
<evidence type="ECO:0000259" key="3">
    <source>
        <dbReference type="PROSITE" id="PS51186"/>
    </source>
</evidence>